<evidence type="ECO:0000256" key="6">
    <source>
        <dbReference type="RuleBase" id="RU003560"/>
    </source>
</evidence>
<keyword evidence="5 6" id="KW-0663">Pyridoxal phosphate</keyword>
<dbReference type="PROSITE" id="PS00600">
    <property type="entry name" value="AA_TRANSFER_CLASS_3"/>
    <property type="match status" value="1"/>
</dbReference>
<dbReference type="GO" id="GO:0004015">
    <property type="term" value="F:adenosylmethionine-8-amino-7-oxononanoate transaminase activity"/>
    <property type="evidence" value="ECO:0007669"/>
    <property type="project" value="TreeGrafter"/>
</dbReference>
<gene>
    <name evidence="7" type="ORF">BWR60_11900</name>
</gene>
<dbReference type="FunFam" id="3.40.640.10:FF:000014">
    <property type="entry name" value="Adenosylmethionine-8-amino-7-oxononanoate aminotransferase, probable"/>
    <property type="match status" value="1"/>
</dbReference>
<dbReference type="STRING" id="1122125.GCA_000423185_00081"/>
<keyword evidence="8" id="KW-1185">Reference proteome</keyword>
<evidence type="ECO:0000256" key="1">
    <source>
        <dbReference type="ARBA" id="ARBA00001933"/>
    </source>
</evidence>
<dbReference type="InterPro" id="IPR005814">
    <property type="entry name" value="Aminotrans_3"/>
</dbReference>
<comment type="caution">
    <text evidence="7">The sequence shown here is derived from an EMBL/GenBank/DDBJ whole genome shotgun (WGS) entry which is preliminary data.</text>
</comment>
<dbReference type="PANTHER" id="PTHR42684:SF3">
    <property type="entry name" value="ADENOSYLMETHIONINE-8-AMINO-7-OXONONANOATE AMINOTRANSFERASE"/>
    <property type="match status" value="1"/>
</dbReference>
<dbReference type="RefSeq" id="WP_088151242.1">
    <property type="nucleotide sequence ID" value="NZ_NHON01000017.1"/>
</dbReference>
<evidence type="ECO:0000256" key="3">
    <source>
        <dbReference type="ARBA" id="ARBA00022576"/>
    </source>
</evidence>
<evidence type="ECO:0000313" key="7">
    <source>
        <dbReference type="EMBL" id="OWJ66975.1"/>
    </source>
</evidence>
<keyword evidence="3 7" id="KW-0032">Aminotransferase</keyword>
<dbReference type="PIRSF" id="PIRSF000521">
    <property type="entry name" value="Transaminase_4ab_Lys_Orn"/>
    <property type="match status" value="1"/>
</dbReference>
<dbReference type="NCBIfam" id="NF004767">
    <property type="entry name" value="PRK06105.1"/>
    <property type="match status" value="1"/>
</dbReference>
<comment type="cofactor">
    <cofactor evidence="1">
        <name>pyridoxal 5'-phosphate</name>
        <dbReference type="ChEBI" id="CHEBI:597326"/>
    </cofactor>
</comment>
<comment type="similarity">
    <text evidence="2 6">Belongs to the class-III pyridoxal-phosphate-dependent aminotransferase family.</text>
</comment>
<dbReference type="SUPFAM" id="SSF53383">
    <property type="entry name" value="PLP-dependent transferases"/>
    <property type="match status" value="1"/>
</dbReference>
<dbReference type="Gene3D" id="3.90.1150.10">
    <property type="entry name" value="Aspartate Aminotransferase, domain 1"/>
    <property type="match status" value="1"/>
</dbReference>
<dbReference type="InterPro" id="IPR015422">
    <property type="entry name" value="PyrdxlP-dep_Trfase_small"/>
</dbReference>
<organism evidence="7 8">
    <name type="scientific">Inquilinus limosus</name>
    <dbReference type="NCBI Taxonomy" id="171674"/>
    <lineage>
        <taxon>Bacteria</taxon>
        <taxon>Pseudomonadati</taxon>
        <taxon>Pseudomonadota</taxon>
        <taxon>Alphaproteobacteria</taxon>
        <taxon>Rhodospirillales</taxon>
        <taxon>Rhodospirillaceae</taxon>
        <taxon>Inquilinus</taxon>
    </lineage>
</organism>
<dbReference type="OrthoDB" id="9801834at2"/>
<evidence type="ECO:0000256" key="2">
    <source>
        <dbReference type="ARBA" id="ARBA00008954"/>
    </source>
</evidence>
<protein>
    <submittedName>
        <fullName evidence="7">Aspartate aminotransferase family protein</fullName>
    </submittedName>
</protein>
<evidence type="ECO:0000256" key="4">
    <source>
        <dbReference type="ARBA" id="ARBA00022679"/>
    </source>
</evidence>
<dbReference type="Proteomes" id="UP000196655">
    <property type="component" value="Unassembled WGS sequence"/>
</dbReference>
<dbReference type="Gene3D" id="3.40.640.10">
    <property type="entry name" value="Type I PLP-dependent aspartate aminotransferase-like (Major domain)"/>
    <property type="match status" value="1"/>
</dbReference>
<reference evidence="8" key="1">
    <citation type="submission" date="2017-05" db="EMBL/GenBank/DDBJ databases">
        <authorList>
            <person name="Macchi M."/>
            <person name="Festa S."/>
            <person name="Coppotelli B.M."/>
            <person name="Morelli I.S."/>
        </authorList>
    </citation>
    <scope>NUCLEOTIDE SEQUENCE [LARGE SCALE GENOMIC DNA]</scope>
    <source>
        <strain evidence="8">I</strain>
    </source>
</reference>
<dbReference type="InterPro" id="IPR015424">
    <property type="entry name" value="PyrdxlP-dep_Trfase"/>
</dbReference>
<dbReference type="GO" id="GO:0009448">
    <property type="term" value="P:gamma-aminobutyric acid metabolic process"/>
    <property type="evidence" value="ECO:0007669"/>
    <property type="project" value="TreeGrafter"/>
</dbReference>
<evidence type="ECO:0000313" key="8">
    <source>
        <dbReference type="Proteomes" id="UP000196655"/>
    </source>
</evidence>
<dbReference type="InterPro" id="IPR015421">
    <property type="entry name" value="PyrdxlP-dep_Trfase_major"/>
</dbReference>
<dbReference type="EMBL" id="NHON01000017">
    <property type="protein sequence ID" value="OWJ66975.1"/>
    <property type="molecule type" value="Genomic_DNA"/>
</dbReference>
<accession>A0A211ZNX5</accession>
<name>A0A211ZNX5_9PROT</name>
<dbReference type="GO" id="GO:0009102">
    <property type="term" value="P:biotin biosynthetic process"/>
    <property type="evidence" value="ECO:0007669"/>
    <property type="project" value="TreeGrafter"/>
</dbReference>
<dbReference type="AlphaFoldDB" id="A0A211ZNX5"/>
<dbReference type="InterPro" id="IPR049704">
    <property type="entry name" value="Aminotrans_3_PPA_site"/>
</dbReference>
<evidence type="ECO:0000256" key="5">
    <source>
        <dbReference type="ARBA" id="ARBA00022898"/>
    </source>
</evidence>
<dbReference type="Pfam" id="PF00202">
    <property type="entry name" value="Aminotran_3"/>
    <property type="match status" value="1"/>
</dbReference>
<dbReference type="CDD" id="cd00610">
    <property type="entry name" value="OAT_like"/>
    <property type="match status" value="1"/>
</dbReference>
<sequence length="469" mass="50504">MADTEKQPEAPPVIPNSTAARDVAYLLHPYTNLRAHQEAGPLVISRGKGIHVYDEEGREYIEGLAGLWCAGLGFDQERLVEAATRQMRQLPFYHAFGGKVPDVLVDLAEALMAIAPKPLERALFVNSGSEANDLAVKIAWYVNNALGRPEKKKIIARRKGYHGVTVMSGSLTGLAYAQDGFDLPVSRVVHVDTPHHYHGAAPGESEEDYATRLAEQLEATIQAEGPETVAAFIAEPVMGAGGVIVPPRTYFEKVQAVLRRHDILFIADEVICGFARTGAWFGCDSFGIRPDIMTVAKQLSAGFLPIAATLVSGPVYEALVAGSDKHGLFGHGNTYGGHPVAAAVALETLKIYREMDIVDRVRRVGASLQEGLRRYADHPLVGEVRGLGLIAAAELVADKAARTNFDKGRGIGAGLVRRAQAHGLLTRALPGDAIGFCPPMVIDEAGVAEMLHRFDLALDETWSALREAV</sequence>
<proteinExistence type="inferred from homology"/>
<dbReference type="PANTHER" id="PTHR42684">
    <property type="entry name" value="ADENOSYLMETHIONINE-8-AMINO-7-OXONONANOATE AMINOTRANSFERASE"/>
    <property type="match status" value="1"/>
</dbReference>
<dbReference type="GO" id="GO:0030170">
    <property type="term" value="F:pyridoxal phosphate binding"/>
    <property type="evidence" value="ECO:0007669"/>
    <property type="project" value="InterPro"/>
</dbReference>
<keyword evidence="4 7" id="KW-0808">Transferase</keyword>